<proteinExistence type="predicted"/>
<feature type="non-terminal residue" evidence="1">
    <location>
        <position position="1"/>
    </location>
</feature>
<gene>
    <name evidence="1" type="primary">Kcnc2</name>
    <name evidence="1" type="ORF">SNEC2469_LOCUS30007</name>
</gene>
<keyword evidence="2" id="KW-1185">Reference proteome</keyword>
<evidence type="ECO:0000313" key="1">
    <source>
        <dbReference type="EMBL" id="CAE7896218.1"/>
    </source>
</evidence>
<reference evidence="1" key="1">
    <citation type="submission" date="2021-02" db="EMBL/GenBank/DDBJ databases">
        <authorList>
            <person name="Dougan E. K."/>
            <person name="Rhodes N."/>
            <person name="Thang M."/>
            <person name="Chan C."/>
        </authorList>
    </citation>
    <scope>NUCLEOTIDE SEQUENCE</scope>
</reference>
<sequence>MRPHEYAAYRRPFPRTACTELLAIDDHLTSQVCTRRELRDSAHLRDTEVFTGSERAYPSVGLVQHPRKRQRNVTAGIVLGAEADGITGIISAPRHRVGVLMRITCTIARKGCCSSDLLSSVLGLWIHVLMFRRPVLAVLTSVFEDARRAPRDAVYQLQRSSINELFCLAALAPLLQADLRVDYPGLLFCMDASPTGAGLCAAKLPPATVKELWRFSEQKGFYTKLLEPAGATLAAAGLDDDPGSYFASNVGEAQARGFLHLFGSDQSWATLRVSADSMTVWLGFTASVRLLHAAWRFAWVLSLSFRDGALPDLRYKFAKPGHINVLESRTYKTWIK</sequence>
<accession>A0A813BD80</accession>
<protein>
    <submittedName>
        <fullName evidence="1">Kcnc2 protein</fullName>
    </submittedName>
</protein>
<organism evidence="1 2">
    <name type="scientific">Symbiodinium necroappetens</name>
    <dbReference type="NCBI Taxonomy" id="1628268"/>
    <lineage>
        <taxon>Eukaryota</taxon>
        <taxon>Sar</taxon>
        <taxon>Alveolata</taxon>
        <taxon>Dinophyceae</taxon>
        <taxon>Suessiales</taxon>
        <taxon>Symbiodiniaceae</taxon>
        <taxon>Symbiodinium</taxon>
    </lineage>
</organism>
<dbReference type="Proteomes" id="UP000601435">
    <property type="component" value="Unassembled WGS sequence"/>
</dbReference>
<evidence type="ECO:0000313" key="2">
    <source>
        <dbReference type="Proteomes" id="UP000601435"/>
    </source>
</evidence>
<dbReference type="AlphaFoldDB" id="A0A813BD80"/>
<comment type="caution">
    <text evidence="1">The sequence shown here is derived from an EMBL/GenBank/DDBJ whole genome shotgun (WGS) entry which is preliminary data.</text>
</comment>
<dbReference type="EMBL" id="CAJNJA010068881">
    <property type="protein sequence ID" value="CAE7896218.1"/>
    <property type="molecule type" value="Genomic_DNA"/>
</dbReference>
<name>A0A813BD80_9DINO</name>